<evidence type="ECO:0000256" key="1">
    <source>
        <dbReference type="SAM" id="MobiDB-lite"/>
    </source>
</evidence>
<dbReference type="AlphaFoldDB" id="A0A843U1R7"/>
<feature type="region of interest" description="Disordered" evidence="1">
    <location>
        <begin position="1"/>
        <end position="21"/>
    </location>
</feature>
<gene>
    <name evidence="2" type="ORF">Taro_009755</name>
</gene>
<dbReference type="Proteomes" id="UP000652761">
    <property type="component" value="Unassembled WGS sequence"/>
</dbReference>
<sequence>MAQQTAAAGAPAVARSAPRAAGRPRAQARVFALARDEAKLAEHVTEGVYRFCHGSVDTLIDGVDTGSESLKQFHEDRVHCVDTVPGSVDTSPSLQKTQLPDWDSVSTQPVAVSTLVSAPRRPVLCKWDRVSTHSLVVSTHCG</sequence>
<organism evidence="2 3">
    <name type="scientific">Colocasia esculenta</name>
    <name type="common">Wild taro</name>
    <name type="synonym">Arum esculentum</name>
    <dbReference type="NCBI Taxonomy" id="4460"/>
    <lineage>
        <taxon>Eukaryota</taxon>
        <taxon>Viridiplantae</taxon>
        <taxon>Streptophyta</taxon>
        <taxon>Embryophyta</taxon>
        <taxon>Tracheophyta</taxon>
        <taxon>Spermatophyta</taxon>
        <taxon>Magnoliopsida</taxon>
        <taxon>Liliopsida</taxon>
        <taxon>Araceae</taxon>
        <taxon>Aroideae</taxon>
        <taxon>Colocasieae</taxon>
        <taxon>Colocasia</taxon>
    </lineage>
</organism>
<comment type="caution">
    <text evidence="2">The sequence shown here is derived from an EMBL/GenBank/DDBJ whole genome shotgun (WGS) entry which is preliminary data.</text>
</comment>
<accession>A0A843U1R7</accession>
<evidence type="ECO:0000313" key="2">
    <source>
        <dbReference type="EMBL" id="MQL77345.1"/>
    </source>
</evidence>
<dbReference type="EMBL" id="NMUH01000344">
    <property type="protein sequence ID" value="MQL77345.1"/>
    <property type="molecule type" value="Genomic_DNA"/>
</dbReference>
<reference evidence="2" key="1">
    <citation type="submission" date="2017-07" db="EMBL/GenBank/DDBJ databases">
        <title>Taro Niue Genome Assembly and Annotation.</title>
        <authorList>
            <person name="Atibalentja N."/>
            <person name="Keating K."/>
            <person name="Fields C.J."/>
        </authorList>
    </citation>
    <scope>NUCLEOTIDE SEQUENCE</scope>
    <source>
        <strain evidence="2">Niue_2</strain>
        <tissue evidence="2">Leaf</tissue>
    </source>
</reference>
<evidence type="ECO:0000313" key="3">
    <source>
        <dbReference type="Proteomes" id="UP000652761"/>
    </source>
</evidence>
<keyword evidence="3" id="KW-1185">Reference proteome</keyword>
<proteinExistence type="predicted"/>
<name>A0A843U1R7_COLES</name>
<protein>
    <submittedName>
        <fullName evidence="2">Uncharacterized protein</fullName>
    </submittedName>
</protein>